<dbReference type="eggNOG" id="ENOG5030JBM">
    <property type="taxonomic scope" value="Bacteria"/>
</dbReference>
<keyword evidence="2" id="KW-1185">Reference proteome</keyword>
<gene>
    <name evidence="1" type="ORF">Mic7113_2680</name>
</gene>
<dbReference type="HOGENOM" id="CLU_088169_0_0_3"/>
<dbReference type="Proteomes" id="UP000010471">
    <property type="component" value="Chromosome"/>
</dbReference>
<proteinExistence type="predicted"/>
<dbReference type="RefSeq" id="WP_015182616.1">
    <property type="nucleotide sequence ID" value="NC_019738.1"/>
</dbReference>
<protein>
    <submittedName>
        <fullName evidence="1">Uncharacterized protein</fullName>
    </submittedName>
</protein>
<dbReference type="STRING" id="1173027.Mic7113_2680"/>
<dbReference type="AlphaFoldDB" id="K9WG14"/>
<evidence type="ECO:0000313" key="1">
    <source>
        <dbReference type="EMBL" id="AFZ18467.1"/>
    </source>
</evidence>
<sequence>MPNQVYSFLYENKRTGAYLGAIALGLSTLLLPSCTNLTRNEEIQQEKTNVTANEVSQLSGDAANSLGKMVTVRSTVTKAVGKSGFVMTPPDGKPILVINASGATFTLPGANVPVQATGQVEQLRVADIDKKYNLGLEPNLYVDYENQPAIVAQSLALAPTPENLYKAPAGYFNKEIAIKGKVRKLPNTTNGFAVFEDGWVDDIGIMVVGVDRNLQGGPIQEGEYVVVTGVARQPDAQVLQTANLGWDANKTKEFLARYTNRPVIVADRVYPSAVETK</sequence>
<evidence type="ECO:0000313" key="2">
    <source>
        <dbReference type="Proteomes" id="UP000010471"/>
    </source>
</evidence>
<organism evidence="1 2">
    <name type="scientific">Allocoleopsis franciscana PCC 7113</name>
    <dbReference type="NCBI Taxonomy" id="1173027"/>
    <lineage>
        <taxon>Bacteria</taxon>
        <taxon>Bacillati</taxon>
        <taxon>Cyanobacteriota</taxon>
        <taxon>Cyanophyceae</taxon>
        <taxon>Coleofasciculales</taxon>
        <taxon>Coleofasciculaceae</taxon>
        <taxon>Allocoleopsis</taxon>
        <taxon>Allocoleopsis franciscana</taxon>
    </lineage>
</organism>
<dbReference type="KEGG" id="mic:Mic7113_2680"/>
<accession>K9WG14</accession>
<dbReference type="EMBL" id="CP003630">
    <property type="protein sequence ID" value="AFZ18467.1"/>
    <property type="molecule type" value="Genomic_DNA"/>
</dbReference>
<name>K9WG14_9CYAN</name>
<reference evidence="1 2" key="1">
    <citation type="submission" date="2012-06" db="EMBL/GenBank/DDBJ databases">
        <title>Finished chromosome of genome of Microcoleus sp. PCC 7113.</title>
        <authorList>
            <consortium name="US DOE Joint Genome Institute"/>
            <person name="Gugger M."/>
            <person name="Coursin T."/>
            <person name="Rippka R."/>
            <person name="Tandeau De Marsac N."/>
            <person name="Huntemann M."/>
            <person name="Wei C.-L."/>
            <person name="Han J."/>
            <person name="Detter J.C."/>
            <person name="Han C."/>
            <person name="Tapia R."/>
            <person name="Chen A."/>
            <person name="Kyrpides N."/>
            <person name="Mavromatis K."/>
            <person name="Markowitz V."/>
            <person name="Szeto E."/>
            <person name="Ivanova N."/>
            <person name="Pagani I."/>
            <person name="Pati A."/>
            <person name="Goodwin L."/>
            <person name="Nordberg H.P."/>
            <person name="Cantor M.N."/>
            <person name="Hua S.X."/>
            <person name="Woyke T."/>
            <person name="Kerfeld C.A."/>
        </authorList>
    </citation>
    <scope>NUCLEOTIDE SEQUENCE [LARGE SCALE GENOMIC DNA]</scope>
    <source>
        <strain evidence="1 2">PCC 7113</strain>
    </source>
</reference>
<dbReference type="OrthoDB" id="467381at2"/>